<feature type="domain" description="J" evidence="3">
    <location>
        <begin position="4"/>
        <end position="68"/>
    </location>
</feature>
<dbReference type="InterPro" id="IPR018253">
    <property type="entry name" value="DnaJ_domain_CS"/>
</dbReference>
<proteinExistence type="predicted"/>
<accession>A0ABM3WP57</accession>
<dbReference type="CDD" id="cd06257">
    <property type="entry name" value="DnaJ"/>
    <property type="match status" value="1"/>
</dbReference>
<dbReference type="InterPro" id="IPR036869">
    <property type="entry name" value="J_dom_sf"/>
</dbReference>
<dbReference type="Gene3D" id="2.60.260.20">
    <property type="entry name" value="Urease metallochaperone UreE, N-terminal domain"/>
    <property type="match status" value="2"/>
</dbReference>
<dbReference type="RefSeq" id="XP_060038361.1">
    <property type="nucleotide sequence ID" value="XM_060182378.1"/>
</dbReference>
<evidence type="ECO:0000313" key="5">
    <source>
        <dbReference type="RefSeq" id="XP_060038361.1"/>
    </source>
</evidence>
<feature type="region of interest" description="Disordered" evidence="2">
    <location>
        <begin position="113"/>
        <end position="173"/>
    </location>
</feature>
<reference evidence="5" key="1">
    <citation type="submission" date="2025-08" db="UniProtKB">
        <authorList>
            <consortium name="RefSeq"/>
        </authorList>
    </citation>
    <scope>IDENTIFICATION</scope>
</reference>
<keyword evidence="1" id="KW-0143">Chaperone</keyword>
<dbReference type="PANTHER" id="PTHR24078:SF568">
    <property type="entry name" value="DNAJ HOMOLOG SUBFAMILY B MEMBER 1"/>
    <property type="match status" value="1"/>
</dbReference>
<dbReference type="SUPFAM" id="SSF49493">
    <property type="entry name" value="HSP40/DnaJ peptide-binding domain"/>
    <property type="match status" value="2"/>
</dbReference>
<dbReference type="PROSITE" id="PS00636">
    <property type="entry name" value="DNAJ_1"/>
    <property type="match status" value="1"/>
</dbReference>
<evidence type="ECO:0000313" key="4">
    <source>
        <dbReference type="Proteomes" id="UP001652624"/>
    </source>
</evidence>
<dbReference type="Proteomes" id="UP001652624">
    <property type="component" value="Chromosome 23"/>
</dbReference>
<dbReference type="SMART" id="SM00271">
    <property type="entry name" value="DnaJ"/>
    <property type="match status" value="1"/>
</dbReference>
<organism evidence="4 5">
    <name type="scientific">Erinaceus europaeus</name>
    <name type="common">Western European hedgehog</name>
    <dbReference type="NCBI Taxonomy" id="9365"/>
    <lineage>
        <taxon>Eukaryota</taxon>
        <taxon>Metazoa</taxon>
        <taxon>Chordata</taxon>
        <taxon>Craniata</taxon>
        <taxon>Vertebrata</taxon>
        <taxon>Euteleostomi</taxon>
        <taxon>Mammalia</taxon>
        <taxon>Eutheria</taxon>
        <taxon>Laurasiatheria</taxon>
        <taxon>Eulipotyphla</taxon>
        <taxon>Erinaceidae</taxon>
        <taxon>Erinaceinae</taxon>
        <taxon>Erinaceus</taxon>
    </lineage>
</organism>
<evidence type="ECO:0000259" key="3">
    <source>
        <dbReference type="PROSITE" id="PS50076"/>
    </source>
</evidence>
<dbReference type="InterPro" id="IPR001623">
    <property type="entry name" value="DnaJ_domain"/>
</dbReference>
<keyword evidence="4" id="KW-1185">Reference proteome</keyword>
<feature type="compositionally biased region" description="Gly residues" evidence="2">
    <location>
        <begin position="135"/>
        <end position="148"/>
    </location>
</feature>
<dbReference type="PANTHER" id="PTHR24078">
    <property type="entry name" value="DNAJ HOMOLOG SUBFAMILY C MEMBER"/>
    <property type="match status" value="1"/>
</dbReference>
<dbReference type="Pfam" id="PF00226">
    <property type="entry name" value="DnaJ"/>
    <property type="match status" value="1"/>
</dbReference>
<protein>
    <submittedName>
        <fullName evidence="5">DnaJ homolog subfamily B member 1</fullName>
    </submittedName>
</protein>
<dbReference type="InterPro" id="IPR051339">
    <property type="entry name" value="DnaJ_subfamily_B"/>
</dbReference>
<dbReference type="CDD" id="cd10747">
    <property type="entry name" value="DnaJ_C"/>
    <property type="match status" value="1"/>
</dbReference>
<dbReference type="SUPFAM" id="SSF46565">
    <property type="entry name" value="Chaperone J-domain"/>
    <property type="match status" value="1"/>
</dbReference>
<dbReference type="InterPro" id="IPR002939">
    <property type="entry name" value="DnaJ_C"/>
</dbReference>
<gene>
    <name evidence="5" type="primary">DNAJB1</name>
</gene>
<dbReference type="GeneID" id="103121892"/>
<evidence type="ECO:0000256" key="1">
    <source>
        <dbReference type="ARBA" id="ARBA00023186"/>
    </source>
</evidence>
<dbReference type="PRINTS" id="PR00625">
    <property type="entry name" value="JDOMAIN"/>
</dbReference>
<dbReference type="Pfam" id="PF01556">
    <property type="entry name" value="DnaJ_C"/>
    <property type="match status" value="1"/>
</dbReference>
<sequence length="346" mass="37920">MGKDYYQTLGLARGASDEEIKRAYRRQALRYHPDKNKEPGAEEKFKEIAEAYDVLSDPRKRDIFDRYGEEGLKGGGPAGGGGAGAPGGSFSYTFHGDPHAIFAEFFGGRNPFDSFFGPREGEDDADETFPSFPAGGLGGLGGLGGFGRFGRARPGPEPPRQRQPRQDPPVTRDLRVSLEEVYSGCTKKMKISHTRLAPDGRGLRSEDKILTIEVKRGWKAGTKITFPGEGDQTPGNIPADVVFVLRDKPHSVFRRDGSDVVYPARVSLREALCGCTVNVPTLDGRSIPVVFKDVIRPGMRRKIPGEGLPLPKTPEKRGDLVIEFEVLFPERLPQASRSALEQVLPL</sequence>
<dbReference type="Gene3D" id="1.10.287.110">
    <property type="entry name" value="DnaJ domain"/>
    <property type="match status" value="1"/>
</dbReference>
<name>A0ABM3WP57_ERIEU</name>
<dbReference type="PROSITE" id="PS50076">
    <property type="entry name" value="DNAJ_2"/>
    <property type="match status" value="1"/>
</dbReference>
<evidence type="ECO:0000256" key="2">
    <source>
        <dbReference type="SAM" id="MobiDB-lite"/>
    </source>
</evidence>
<dbReference type="InterPro" id="IPR008971">
    <property type="entry name" value="HSP40/DnaJ_pept-bd"/>
</dbReference>